<protein>
    <submittedName>
        <fullName evidence="1">Uncharacterized protein</fullName>
    </submittedName>
</protein>
<evidence type="ECO:0000313" key="1">
    <source>
        <dbReference type="EMBL" id="KJJ85202.1"/>
    </source>
</evidence>
<dbReference type="InterPro" id="IPR014710">
    <property type="entry name" value="RmlC-like_jellyroll"/>
</dbReference>
<comment type="caution">
    <text evidence="1">The sequence shown here is derived from an EMBL/GenBank/DDBJ whole genome shotgun (WGS) entry which is preliminary data.</text>
</comment>
<dbReference type="AlphaFoldDB" id="A0A0F0CPM4"/>
<sequence length="389" mass="43542">MDKNIDSITASIKKGSPIYITPYKEPKVWGVKDIGEYWYGAEKGNKSSTAHIDGQFIPMAELIEKIPSEILGVEVIKKFGCFLPLVKILTPKSRLSVQFHDAKDELWIVTGIDAAIAKSGAKLIIGFNPELLKQYGGEIKDKYLASLEKYGKSLNILIDEMESCFKNILNETKDVFKAAKIVCEKNEKIKKIFHQVRADRKMVDNFYNYLEVKAGDVIPVPKGTLHALGAGIEIIEPQIPGPTQSLEDGETYPVRYYFPFYPREGASKKLDLDRVGEMSAEVWDKGREDILFNEDGVKIERMPGGFESKGLAVHRVNLDKGKTLSYNNTTSYHIFVAVTGSAKILINSQIYDIPKATADGKMLIIPAVNTEYKILAEEFVQFIDTFTPA</sequence>
<dbReference type="SUPFAM" id="SSF51182">
    <property type="entry name" value="RmlC-like cupins"/>
    <property type="match status" value="1"/>
</dbReference>
<organism evidence="1 2">
    <name type="scientific">Candidatus Omnitrophus magneticus</name>
    <dbReference type="NCBI Taxonomy" id="1609969"/>
    <lineage>
        <taxon>Bacteria</taxon>
        <taxon>Pseudomonadati</taxon>
        <taxon>Candidatus Omnitrophota</taxon>
        <taxon>Candidatus Omnitrophus</taxon>
    </lineage>
</organism>
<dbReference type="InterPro" id="IPR011051">
    <property type="entry name" value="RmlC_Cupin_sf"/>
</dbReference>
<reference evidence="1 2" key="1">
    <citation type="submission" date="2015-02" db="EMBL/GenBank/DDBJ databases">
        <title>Single-cell genomics of uncultivated deep-branching MTB reveals a conserved set of magnetosome genes.</title>
        <authorList>
            <person name="Kolinko S."/>
            <person name="Richter M."/>
            <person name="Glockner F.O."/>
            <person name="Brachmann A."/>
            <person name="Schuler D."/>
        </authorList>
    </citation>
    <scope>NUCLEOTIDE SEQUENCE [LARGE SCALE GENOMIC DNA]</scope>
    <source>
        <strain evidence="1">SKK-01</strain>
    </source>
</reference>
<dbReference type="Proteomes" id="UP000033428">
    <property type="component" value="Unassembled WGS sequence"/>
</dbReference>
<gene>
    <name evidence="1" type="ORF">OMAG_000914</name>
</gene>
<name>A0A0F0CPM4_9BACT</name>
<accession>A0A0F0CPM4</accession>
<keyword evidence="2" id="KW-1185">Reference proteome</keyword>
<dbReference type="Gene3D" id="2.60.120.10">
    <property type="entry name" value="Jelly Rolls"/>
    <property type="match status" value="2"/>
</dbReference>
<dbReference type="EMBL" id="JYNY01000203">
    <property type="protein sequence ID" value="KJJ85202.1"/>
    <property type="molecule type" value="Genomic_DNA"/>
</dbReference>
<evidence type="ECO:0000313" key="2">
    <source>
        <dbReference type="Proteomes" id="UP000033428"/>
    </source>
</evidence>
<proteinExistence type="predicted"/>